<protein>
    <submittedName>
        <fullName evidence="2">Uncharacterized protein</fullName>
    </submittedName>
</protein>
<dbReference type="RefSeq" id="WP_096891846.1">
    <property type="nucleotide sequence ID" value="NZ_CP023481.1"/>
</dbReference>
<dbReference type="Proteomes" id="UP001341297">
    <property type="component" value="Unassembled WGS sequence"/>
</dbReference>
<evidence type="ECO:0000313" key="2">
    <source>
        <dbReference type="EMBL" id="MEC0484623.1"/>
    </source>
</evidence>
<comment type="caution">
    <text evidence="2">The sequence shown here is derived from an EMBL/GenBank/DDBJ whole genome shotgun (WGS) entry which is preliminary data.</text>
</comment>
<accession>A0ABU6H544</accession>
<dbReference type="EMBL" id="JARRTL010000008">
    <property type="protein sequence ID" value="MEC0484623.1"/>
    <property type="molecule type" value="Genomic_DNA"/>
</dbReference>
<proteinExistence type="predicted"/>
<evidence type="ECO:0000313" key="3">
    <source>
        <dbReference type="Proteomes" id="UP001341297"/>
    </source>
</evidence>
<organism evidence="2 3">
    <name type="scientific">Bacillus glycinifermentans</name>
    <dbReference type="NCBI Taxonomy" id="1664069"/>
    <lineage>
        <taxon>Bacteria</taxon>
        <taxon>Bacillati</taxon>
        <taxon>Bacillota</taxon>
        <taxon>Bacilli</taxon>
        <taxon>Bacillales</taxon>
        <taxon>Bacillaceae</taxon>
        <taxon>Bacillus</taxon>
    </lineage>
</organism>
<keyword evidence="3" id="KW-1185">Reference proteome</keyword>
<evidence type="ECO:0000256" key="1">
    <source>
        <dbReference type="SAM" id="MobiDB-lite"/>
    </source>
</evidence>
<feature type="region of interest" description="Disordered" evidence="1">
    <location>
        <begin position="1"/>
        <end position="25"/>
    </location>
</feature>
<gene>
    <name evidence="2" type="ORF">P8828_07135</name>
</gene>
<sequence>MLSSEHFDMIQKALETSSSELENDGGEQLTYAKEDLKNAISHMESTDHPFLTHSIRRK</sequence>
<reference evidence="2 3" key="1">
    <citation type="submission" date="2023-03" db="EMBL/GenBank/DDBJ databases">
        <title>Agriculturally important microbes genome sequencing.</title>
        <authorList>
            <person name="Dunlap C."/>
        </authorList>
    </citation>
    <scope>NUCLEOTIDE SEQUENCE [LARGE SCALE GENOMIC DNA]</scope>
    <source>
        <strain evidence="2 3">CBP-3203</strain>
    </source>
</reference>
<name>A0ABU6H544_9BACI</name>